<dbReference type="GO" id="GO:0004674">
    <property type="term" value="F:protein serine/threonine kinase activity"/>
    <property type="evidence" value="ECO:0007669"/>
    <property type="project" value="UniProtKB-KW"/>
</dbReference>
<dbReference type="PROSITE" id="PS00108">
    <property type="entry name" value="PROTEIN_KINASE_ST"/>
    <property type="match status" value="1"/>
</dbReference>
<dbReference type="Proteomes" id="UP000230069">
    <property type="component" value="Unassembled WGS sequence"/>
</dbReference>
<feature type="binding site" evidence="12">
    <location>
        <position position="170"/>
    </location>
    <ligand>
        <name>ATP</name>
        <dbReference type="ChEBI" id="CHEBI:30616"/>
    </ligand>
</feature>
<dbReference type="InterPro" id="IPR008271">
    <property type="entry name" value="Ser/Thr_kinase_AS"/>
</dbReference>
<feature type="region of interest" description="Disordered" evidence="14">
    <location>
        <begin position="1"/>
        <end position="24"/>
    </location>
</feature>
<dbReference type="PANTHER" id="PTHR27009">
    <property type="entry name" value="RUST RESISTANCE KINASE LR10-RELATED"/>
    <property type="match status" value="1"/>
</dbReference>
<evidence type="ECO:0000256" key="5">
    <source>
        <dbReference type="ARBA" id="ARBA00022729"/>
    </source>
</evidence>
<dbReference type="InterPro" id="IPR001245">
    <property type="entry name" value="Ser-Thr/Tyr_kinase_cat_dom"/>
</dbReference>
<keyword evidence="5" id="KW-0732">Signal</keyword>
<keyword evidence="18" id="KW-1185">Reference proteome</keyword>
<evidence type="ECO:0000256" key="3">
    <source>
        <dbReference type="ARBA" id="ARBA00022679"/>
    </source>
</evidence>
<dbReference type="EMBL" id="KZ305113">
    <property type="protein sequence ID" value="PIA26224.1"/>
    <property type="molecule type" value="Genomic_DNA"/>
</dbReference>
<dbReference type="InterPro" id="IPR045874">
    <property type="entry name" value="LRK10/LRL21-25-like"/>
</dbReference>
<evidence type="ECO:0000256" key="4">
    <source>
        <dbReference type="ARBA" id="ARBA00022692"/>
    </source>
</evidence>
<dbReference type="PROSITE" id="PS00107">
    <property type="entry name" value="PROTEIN_KINASE_ATP"/>
    <property type="match status" value="1"/>
</dbReference>
<dbReference type="Pfam" id="PF07714">
    <property type="entry name" value="PK_Tyr_Ser-Thr"/>
    <property type="match status" value="1"/>
</dbReference>
<dbReference type="InterPro" id="IPR011009">
    <property type="entry name" value="Kinase-like_dom_sf"/>
</dbReference>
<keyword evidence="7" id="KW-0418">Kinase</keyword>
<dbReference type="InterPro" id="IPR017441">
    <property type="entry name" value="Protein_kinase_ATP_BS"/>
</dbReference>
<keyword evidence="8 12" id="KW-0067">ATP-binding</keyword>
<dbReference type="SMART" id="SM00220">
    <property type="entry name" value="S_TKc"/>
    <property type="match status" value="1"/>
</dbReference>
<keyword evidence="9 15" id="KW-1133">Transmembrane helix</keyword>
<dbReference type="Gene3D" id="1.10.510.10">
    <property type="entry name" value="Transferase(Phosphotransferase) domain 1"/>
    <property type="match status" value="1"/>
</dbReference>
<evidence type="ECO:0000256" key="11">
    <source>
        <dbReference type="ARBA" id="ARBA00023180"/>
    </source>
</evidence>
<dbReference type="GO" id="GO:0016020">
    <property type="term" value="C:membrane"/>
    <property type="evidence" value="ECO:0007669"/>
    <property type="project" value="UniProtKB-SubCell"/>
</dbReference>
<evidence type="ECO:0000256" key="8">
    <source>
        <dbReference type="ARBA" id="ARBA00022840"/>
    </source>
</evidence>
<keyword evidence="6 12" id="KW-0547">Nucleotide-binding</keyword>
<sequence length="474" mass="53099">MSLQNVHWTDNDGFSNPGSTSFPSDSDFKSVSDNFDSTFRWAATASIISAVIGAVALVAIVYAIIDCLKKAGNAIPTYARISNNESATPGSDIEAVKVTIEPDFPVISNSQIEGATMERFIRDMANEKPIRFSPQQLEGFTKKYSVLLGSGGYGIVYKGEFPNGEQVAVKILNNDPNKRVNQQFMAEVSTIGRTYHINLVRLYGFCFDPNMIALVYEYMENGSLDNFLFKERETIKWEELHKIAVGTAKGIAYLHEECEKRIIHYDIKPENVLLDANFSPKVADFGLAKLCNRESSHVAMTGCRGTPGYAAPELWKPYPVTHKCDVYSFGMLLFEIVGRRRNHDAEFSETQEWLPRWIWESFDKGQLSEMMELCGIEEINREKAERMSMVAMWCVQYLPEARPLMTTVVKMLEGGQDISAAPNPFQYLESDFFSAVSNGTSGTSTVPSSSSWTTQTSETSLSVPMRSIFEIERS</sequence>
<evidence type="ECO:0000256" key="6">
    <source>
        <dbReference type="ARBA" id="ARBA00022741"/>
    </source>
</evidence>
<evidence type="ECO:0000256" key="2">
    <source>
        <dbReference type="ARBA" id="ARBA00022527"/>
    </source>
</evidence>
<evidence type="ECO:0000256" key="15">
    <source>
        <dbReference type="SAM" id="Phobius"/>
    </source>
</evidence>
<feature type="region of interest" description="Disordered" evidence="14">
    <location>
        <begin position="439"/>
        <end position="458"/>
    </location>
</feature>
<comment type="subcellular location">
    <subcellularLocation>
        <location evidence="1">Membrane</location>
        <topology evidence="1">Single-pass type I membrane protein</topology>
    </subcellularLocation>
</comment>
<evidence type="ECO:0000259" key="16">
    <source>
        <dbReference type="PROSITE" id="PS50011"/>
    </source>
</evidence>
<protein>
    <recommendedName>
        <fullName evidence="16">Protein kinase domain-containing protein</fullName>
    </recommendedName>
</protein>
<feature type="transmembrane region" description="Helical" evidence="15">
    <location>
        <begin position="41"/>
        <end position="65"/>
    </location>
</feature>
<evidence type="ECO:0000256" key="7">
    <source>
        <dbReference type="ARBA" id="ARBA00022777"/>
    </source>
</evidence>
<proteinExistence type="inferred from homology"/>
<evidence type="ECO:0000256" key="14">
    <source>
        <dbReference type="SAM" id="MobiDB-lite"/>
    </source>
</evidence>
<evidence type="ECO:0000256" key="1">
    <source>
        <dbReference type="ARBA" id="ARBA00004479"/>
    </source>
</evidence>
<keyword evidence="10 15" id="KW-0472">Membrane</keyword>
<dbReference type="SUPFAM" id="SSF56112">
    <property type="entry name" value="Protein kinase-like (PK-like)"/>
    <property type="match status" value="1"/>
</dbReference>
<dbReference type="Gene3D" id="3.30.200.20">
    <property type="entry name" value="Phosphorylase Kinase, domain 1"/>
    <property type="match status" value="1"/>
</dbReference>
<dbReference type="InParanoid" id="A0A2G5C4J9"/>
<dbReference type="STRING" id="218851.A0A2G5C4J9"/>
<reference evidence="17 18" key="1">
    <citation type="submission" date="2017-09" db="EMBL/GenBank/DDBJ databases">
        <title>WGS assembly of Aquilegia coerulea Goldsmith.</title>
        <authorList>
            <person name="Hodges S."/>
            <person name="Kramer E."/>
            <person name="Nordborg M."/>
            <person name="Tomkins J."/>
            <person name="Borevitz J."/>
            <person name="Derieg N."/>
            <person name="Yan J."/>
            <person name="Mihaltcheva S."/>
            <person name="Hayes R.D."/>
            <person name="Rokhsar D."/>
        </authorList>
    </citation>
    <scope>NUCLEOTIDE SEQUENCE [LARGE SCALE GENOMIC DNA]</scope>
    <source>
        <strain evidence="18">cv. Goldsmith</strain>
    </source>
</reference>
<name>A0A2G5C4J9_AQUCA</name>
<dbReference type="GO" id="GO:0005524">
    <property type="term" value="F:ATP binding"/>
    <property type="evidence" value="ECO:0007669"/>
    <property type="project" value="UniProtKB-UniRule"/>
</dbReference>
<keyword evidence="2 13" id="KW-0723">Serine/threonine-protein kinase</keyword>
<evidence type="ECO:0000313" key="17">
    <source>
        <dbReference type="EMBL" id="PIA26224.1"/>
    </source>
</evidence>
<keyword evidence="11" id="KW-0325">Glycoprotein</keyword>
<comment type="similarity">
    <text evidence="13">Belongs to the protein kinase superfamily.</text>
</comment>
<dbReference type="OrthoDB" id="4062651at2759"/>
<accession>A0A2G5C4J9</accession>
<evidence type="ECO:0000256" key="12">
    <source>
        <dbReference type="PROSITE-ProRule" id="PRU10141"/>
    </source>
</evidence>
<evidence type="ECO:0000313" key="18">
    <source>
        <dbReference type="Proteomes" id="UP000230069"/>
    </source>
</evidence>
<keyword evidence="4 15" id="KW-0812">Transmembrane</keyword>
<evidence type="ECO:0000256" key="13">
    <source>
        <dbReference type="RuleBase" id="RU000304"/>
    </source>
</evidence>
<organism evidence="17 18">
    <name type="scientific">Aquilegia coerulea</name>
    <name type="common">Rocky mountain columbine</name>
    <dbReference type="NCBI Taxonomy" id="218851"/>
    <lineage>
        <taxon>Eukaryota</taxon>
        <taxon>Viridiplantae</taxon>
        <taxon>Streptophyta</taxon>
        <taxon>Embryophyta</taxon>
        <taxon>Tracheophyta</taxon>
        <taxon>Spermatophyta</taxon>
        <taxon>Magnoliopsida</taxon>
        <taxon>Ranunculales</taxon>
        <taxon>Ranunculaceae</taxon>
        <taxon>Thalictroideae</taxon>
        <taxon>Aquilegia</taxon>
    </lineage>
</organism>
<dbReference type="PROSITE" id="PS50011">
    <property type="entry name" value="PROTEIN_KINASE_DOM"/>
    <property type="match status" value="1"/>
</dbReference>
<evidence type="ECO:0000256" key="10">
    <source>
        <dbReference type="ARBA" id="ARBA00023136"/>
    </source>
</evidence>
<dbReference type="InterPro" id="IPR000719">
    <property type="entry name" value="Prot_kinase_dom"/>
</dbReference>
<feature type="domain" description="Protein kinase" evidence="16">
    <location>
        <begin position="142"/>
        <end position="426"/>
    </location>
</feature>
<evidence type="ECO:0000256" key="9">
    <source>
        <dbReference type="ARBA" id="ARBA00022989"/>
    </source>
</evidence>
<keyword evidence="3" id="KW-0808">Transferase</keyword>
<dbReference type="AlphaFoldDB" id="A0A2G5C4J9"/>
<gene>
    <name evidence="17" type="ORF">AQUCO_09600046v1</name>
</gene>
<dbReference type="FunFam" id="1.10.510.10:FF:000537">
    <property type="entry name" value="Putative receptor-like protein kinase"/>
    <property type="match status" value="1"/>
</dbReference>